<evidence type="ECO:0000313" key="4">
    <source>
        <dbReference type="Proteomes" id="UP000579941"/>
    </source>
</evidence>
<evidence type="ECO:0000256" key="2">
    <source>
        <dbReference type="ARBA" id="ARBA00023027"/>
    </source>
</evidence>
<dbReference type="Gene3D" id="3.40.910.10">
    <property type="entry name" value="Deoxyhypusine synthase"/>
    <property type="match status" value="1"/>
</dbReference>
<evidence type="ECO:0000256" key="1">
    <source>
        <dbReference type="ARBA" id="ARBA00009892"/>
    </source>
</evidence>
<dbReference type="AlphaFoldDB" id="A0A7L1AKW0"/>
<organism evidence="3 4">
    <name type="scientific">Gymnorhina tibicen</name>
    <name type="common">Australian magpie</name>
    <name type="synonym">Cracticus tibicen</name>
    <dbReference type="NCBI Taxonomy" id="9132"/>
    <lineage>
        <taxon>Eukaryota</taxon>
        <taxon>Metazoa</taxon>
        <taxon>Chordata</taxon>
        <taxon>Craniata</taxon>
        <taxon>Vertebrata</taxon>
        <taxon>Euteleostomi</taxon>
        <taxon>Archelosauria</taxon>
        <taxon>Archosauria</taxon>
        <taxon>Dinosauria</taxon>
        <taxon>Saurischia</taxon>
        <taxon>Theropoda</taxon>
        <taxon>Coelurosauria</taxon>
        <taxon>Aves</taxon>
        <taxon>Neognathae</taxon>
        <taxon>Neoaves</taxon>
        <taxon>Telluraves</taxon>
        <taxon>Australaves</taxon>
        <taxon>Passeriformes</taxon>
        <taxon>Artamidae</taxon>
        <taxon>Gymnorhina</taxon>
    </lineage>
</organism>
<dbReference type="GO" id="GO:0005737">
    <property type="term" value="C:cytoplasm"/>
    <property type="evidence" value="ECO:0007669"/>
    <property type="project" value="TreeGrafter"/>
</dbReference>
<feature type="non-terminal residue" evidence="3">
    <location>
        <position position="1"/>
    </location>
</feature>
<feature type="non-terminal residue" evidence="3">
    <location>
        <position position="78"/>
    </location>
</feature>
<keyword evidence="2" id="KW-0520">NAD</keyword>
<proteinExistence type="inferred from homology"/>
<comment type="similarity">
    <text evidence="1">Belongs to the deoxyhypusine synthase family.</text>
</comment>
<gene>
    <name evidence="3" type="primary">Dhps_0</name>
    <name evidence="3" type="ORF">GYMTIB_R07197</name>
</gene>
<sequence length="78" mass="8687">RESIRYLVQHGMVDVLVTTAGGIEEDLIKCLAPTYIGDFNLRGRDLGHLGVALGSLRIGNLLVPNDNYCKFEDWLMPI</sequence>
<protein>
    <submittedName>
        <fullName evidence="3">DHYS synthase</fullName>
    </submittedName>
</protein>
<dbReference type="Pfam" id="PF01916">
    <property type="entry name" value="DS"/>
    <property type="match status" value="1"/>
</dbReference>
<dbReference type="EMBL" id="VXAZ01003189">
    <property type="protein sequence ID" value="NXM41967.1"/>
    <property type="molecule type" value="Genomic_DNA"/>
</dbReference>
<dbReference type="InterPro" id="IPR002773">
    <property type="entry name" value="Deoxyhypusine_synthase"/>
</dbReference>
<keyword evidence="4" id="KW-1185">Reference proteome</keyword>
<dbReference type="InterPro" id="IPR029035">
    <property type="entry name" value="DHS-like_NAD/FAD-binding_dom"/>
</dbReference>
<dbReference type="Proteomes" id="UP000579941">
    <property type="component" value="Unassembled WGS sequence"/>
</dbReference>
<evidence type="ECO:0000313" key="3">
    <source>
        <dbReference type="EMBL" id="NXM41967.1"/>
    </source>
</evidence>
<accession>A0A7L1AKW0</accession>
<dbReference type="PANTHER" id="PTHR11703">
    <property type="entry name" value="DEOXYHYPUSINE SYNTHASE"/>
    <property type="match status" value="1"/>
</dbReference>
<dbReference type="PANTHER" id="PTHR11703:SF0">
    <property type="entry name" value="DEOXYHYPUSINE SYNTHASE"/>
    <property type="match status" value="1"/>
</dbReference>
<dbReference type="SUPFAM" id="SSF52467">
    <property type="entry name" value="DHS-like NAD/FAD-binding domain"/>
    <property type="match status" value="1"/>
</dbReference>
<name>A0A7L1AKW0_GYMTI</name>
<dbReference type="InterPro" id="IPR036982">
    <property type="entry name" value="Deoxyhypusine_synthase_sf"/>
</dbReference>
<comment type="caution">
    <text evidence="3">The sequence shown here is derived from an EMBL/GenBank/DDBJ whole genome shotgun (WGS) entry which is preliminary data.</text>
</comment>
<dbReference type="GO" id="GO:0034038">
    <property type="term" value="F:deoxyhypusine synthase activity"/>
    <property type="evidence" value="ECO:0007669"/>
    <property type="project" value="TreeGrafter"/>
</dbReference>
<reference evidence="3 4" key="1">
    <citation type="submission" date="2019-09" db="EMBL/GenBank/DDBJ databases">
        <title>Bird 10,000 Genomes (B10K) Project - Family phase.</title>
        <authorList>
            <person name="Zhang G."/>
        </authorList>
    </citation>
    <scope>NUCLEOTIDE SEQUENCE [LARGE SCALE GENOMIC DNA]</scope>
    <source>
        <strain evidence="3">B10K-DU-002-05</strain>
        <tissue evidence="3">Muscle</tissue>
    </source>
</reference>